<feature type="region of interest" description="Disordered" evidence="1">
    <location>
        <begin position="1"/>
        <end position="32"/>
    </location>
</feature>
<dbReference type="PROSITE" id="PS52045">
    <property type="entry name" value="NEPROSIN_PEP_CD"/>
    <property type="match status" value="1"/>
</dbReference>
<evidence type="ECO:0000313" key="4">
    <source>
        <dbReference type="Proteomes" id="UP000092600"/>
    </source>
</evidence>
<evidence type="ECO:0000259" key="2">
    <source>
        <dbReference type="PROSITE" id="PS52045"/>
    </source>
</evidence>
<accession>A0A199V724</accession>
<dbReference type="AlphaFoldDB" id="A0A199V724"/>
<dbReference type="Proteomes" id="UP000092600">
    <property type="component" value="Unassembled WGS sequence"/>
</dbReference>
<proteinExistence type="predicted"/>
<dbReference type="PANTHER" id="PTHR31589:SF110">
    <property type="entry name" value="PROTEIN, PUTATIVE (DUF239)-RELATED"/>
    <property type="match status" value="1"/>
</dbReference>
<protein>
    <recommendedName>
        <fullName evidence="2">Neprosin PEP catalytic domain-containing protein</fullName>
    </recommendedName>
</protein>
<reference evidence="3 4" key="1">
    <citation type="journal article" date="2016" name="DNA Res.">
        <title>The draft genome of MD-2 pineapple using hybrid error correction of long reads.</title>
        <authorList>
            <person name="Redwan R.M."/>
            <person name="Saidin A."/>
            <person name="Kumar S.V."/>
        </authorList>
    </citation>
    <scope>NUCLEOTIDE SEQUENCE [LARGE SCALE GENOMIC DNA]</scope>
    <source>
        <strain evidence="4">cv. MD2</strain>
        <tissue evidence="3">Leaf</tissue>
    </source>
</reference>
<dbReference type="PANTHER" id="PTHR31589">
    <property type="entry name" value="PROTEIN, PUTATIVE (DUF239)-RELATED-RELATED"/>
    <property type="match status" value="1"/>
</dbReference>
<evidence type="ECO:0000256" key="1">
    <source>
        <dbReference type="SAM" id="MobiDB-lite"/>
    </source>
</evidence>
<sequence length="275" mass="30660">MRKNKFQRNASKAREATERKRENNATRRANDISQAVAQSRGISTEFSLTQIWLVAGSYDNGDLNSMEVWWQSDAYKSTGCYNLLCDGFVPTNNDAKIGEGDDGNWWLDIWREGDELITAGYWPATLFTTLSSYEVLNRKTDVGQHTTTQMGSGHFSNEGYARASYISNIQIRSEPDGPYLNPYQIAMISSHLPTVKCEEFLFTTVGRATIPIVLEFLEFLNFYYGGPGDFLPNLAKDPARRTSSSVTLRLGTVPSGQSAVRLCGTTLLHPKGSLI</sequence>
<dbReference type="EMBL" id="LSRQ01002983">
    <property type="protein sequence ID" value="OAY72813.1"/>
    <property type="molecule type" value="Genomic_DNA"/>
</dbReference>
<name>A0A199V724_ANACO</name>
<feature type="domain" description="Neprosin PEP catalytic" evidence="2">
    <location>
        <begin position="1"/>
        <end position="232"/>
    </location>
</feature>
<evidence type="ECO:0000313" key="3">
    <source>
        <dbReference type="EMBL" id="OAY72813.1"/>
    </source>
</evidence>
<feature type="compositionally biased region" description="Basic and acidic residues" evidence="1">
    <location>
        <begin position="12"/>
        <end position="30"/>
    </location>
</feature>
<dbReference type="STRING" id="4615.A0A199V724"/>
<dbReference type="InterPro" id="IPR004314">
    <property type="entry name" value="Neprosin"/>
</dbReference>
<organism evidence="3 4">
    <name type="scientific">Ananas comosus</name>
    <name type="common">Pineapple</name>
    <name type="synonym">Ananas ananas</name>
    <dbReference type="NCBI Taxonomy" id="4615"/>
    <lineage>
        <taxon>Eukaryota</taxon>
        <taxon>Viridiplantae</taxon>
        <taxon>Streptophyta</taxon>
        <taxon>Embryophyta</taxon>
        <taxon>Tracheophyta</taxon>
        <taxon>Spermatophyta</taxon>
        <taxon>Magnoliopsida</taxon>
        <taxon>Liliopsida</taxon>
        <taxon>Poales</taxon>
        <taxon>Bromeliaceae</taxon>
        <taxon>Bromelioideae</taxon>
        <taxon>Ananas</taxon>
    </lineage>
</organism>
<dbReference type="Pfam" id="PF03080">
    <property type="entry name" value="Neprosin"/>
    <property type="match status" value="2"/>
</dbReference>
<gene>
    <name evidence="3" type="ORF">ACMD2_19339</name>
</gene>
<dbReference type="InterPro" id="IPR053168">
    <property type="entry name" value="Glutamic_endopeptidase"/>
</dbReference>
<comment type="caution">
    <text evidence="3">The sequence shown here is derived from an EMBL/GenBank/DDBJ whole genome shotgun (WGS) entry which is preliminary data.</text>
</comment>